<comment type="subunit">
    <text evidence="3">Homotetramer.</text>
</comment>
<evidence type="ECO:0000256" key="2">
    <source>
        <dbReference type="ARBA" id="ARBA00006966"/>
    </source>
</evidence>
<dbReference type="InterPro" id="IPR001597">
    <property type="entry name" value="ArAA_b-elim_lyase/Thr_aldolase"/>
</dbReference>
<accession>A0A516SD03</accession>
<organism evidence="6 7">
    <name type="scientific">Chitinimonas arctica</name>
    <dbReference type="NCBI Taxonomy" id="2594795"/>
    <lineage>
        <taxon>Bacteria</taxon>
        <taxon>Pseudomonadati</taxon>
        <taxon>Pseudomonadota</taxon>
        <taxon>Betaproteobacteria</taxon>
        <taxon>Neisseriales</taxon>
        <taxon>Chitinibacteraceae</taxon>
        <taxon>Chitinimonas</taxon>
    </lineage>
</organism>
<name>A0A516SD03_9NEIS</name>
<dbReference type="GO" id="GO:0005829">
    <property type="term" value="C:cytosol"/>
    <property type="evidence" value="ECO:0007669"/>
    <property type="project" value="TreeGrafter"/>
</dbReference>
<dbReference type="Pfam" id="PF01212">
    <property type="entry name" value="Beta_elim_lyase"/>
    <property type="match status" value="1"/>
</dbReference>
<gene>
    <name evidence="6" type="ORF">FNU76_06580</name>
</gene>
<feature type="domain" description="Aromatic amino acid beta-eliminating lyase/threonine aldolase" evidence="5">
    <location>
        <begin position="46"/>
        <end position="302"/>
    </location>
</feature>
<sequence>MPPSPLSTAAERQALRRQCDIVVPGFPQLSPAAEFRALADWCEAKQIEHDSYGEGELLASLESKLAKLLGKPAAVFMPSGIMAQLAAVQIWAELSGHPRFGMHPTSHLAIHEEEAYQALLKLHGVPVGNRLRPITAADLEAVKQPLACLLVELPIREAGGQLPSWEALQALKAKAAERHLPLHMDGARLWESRAYYNRSHAEIAAGFDSVYVSLYKGIGGVAGAVLAGEADFIANARLWQRRMGGVLVQQSPMAASAAMRLDERLAQMDACYQRTLDLAEGLRRIAGLRVNPAVPHTNMLHLYFDAEAEVVMSARDALAKSDRCWLIGNVRATEVPGWSYTELNVGGNLLTLENAQVMPWFEQLLAACRASRNDAGG</sequence>
<dbReference type="GO" id="GO:0006567">
    <property type="term" value="P:L-threonine catabolic process"/>
    <property type="evidence" value="ECO:0007669"/>
    <property type="project" value="TreeGrafter"/>
</dbReference>
<dbReference type="PANTHER" id="PTHR48097">
    <property type="entry name" value="L-THREONINE ALDOLASE-RELATED"/>
    <property type="match status" value="1"/>
</dbReference>
<dbReference type="RefSeq" id="WP_144277438.1">
    <property type="nucleotide sequence ID" value="NZ_CP041730.1"/>
</dbReference>
<reference evidence="7" key="1">
    <citation type="submission" date="2019-07" db="EMBL/GenBank/DDBJ databases">
        <title>Chitinimonas sp. nov., isolated from Ny-Alesund, arctica soil.</title>
        <authorList>
            <person name="Xu Q."/>
            <person name="Peng F."/>
        </authorList>
    </citation>
    <scope>NUCLEOTIDE SEQUENCE [LARGE SCALE GENOMIC DNA]</scope>
    <source>
        <strain evidence="7">R3-44</strain>
    </source>
</reference>
<keyword evidence="7" id="KW-1185">Reference proteome</keyword>
<dbReference type="SUPFAM" id="SSF53383">
    <property type="entry name" value="PLP-dependent transferases"/>
    <property type="match status" value="1"/>
</dbReference>
<dbReference type="PANTHER" id="PTHR48097:SF9">
    <property type="entry name" value="L-THREONINE ALDOLASE"/>
    <property type="match status" value="1"/>
</dbReference>
<dbReference type="Gene3D" id="3.90.1150.10">
    <property type="entry name" value="Aspartate Aminotransferase, domain 1"/>
    <property type="match status" value="1"/>
</dbReference>
<evidence type="ECO:0000256" key="4">
    <source>
        <dbReference type="ARBA" id="ARBA00022898"/>
    </source>
</evidence>
<dbReference type="EMBL" id="CP041730">
    <property type="protein sequence ID" value="QDQ26039.1"/>
    <property type="molecule type" value="Genomic_DNA"/>
</dbReference>
<evidence type="ECO:0000256" key="3">
    <source>
        <dbReference type="ARBA" id="ARBA00011881"/>
    </source>
</evidence>
<dbReference type="OrthoDB" id="9774495at2"/>
<evidence type="ECO:0000313" key="6">
    <source>
        <dbReference type="EMBL" id="QDQ26039.1"/>
    </source>
</evidence>
<keyword evidence="4" id="KW-0663">Pyridoxal phosphate</keyword>
<dbReference type="InterPro" id="IPR015421">
    <property type="entry name" value="PyrdxlP-dep_Trfase_major"/>
</dbReference>
<comment type="cofactor">
    <cofactor evidence="1">
        <name>pyridoxal 5'-phosphate</name>
        <dbReference type="ChEBI" id="CHEBI:597326"/>
    </cofactor>
</comment>
<evidence type="ECO:0000259" key="5">
    <source>
        <dbReference type="Pfam" id="PF01212"/>
    </source>
</evidence>
<dbReference type="InterPro" id="IPR015424">
    <property type="entry name" value="PyrdxlP-dep_Trfase"/>
</dbReference>
<proteinExistence type="inferred from homology"/>
<dbReference type="InterPro" id="IPR015422">
    <property type="entry name" value="PyrdxlP-dep_Trfase_small"/>
</dbReference>
<dbReference type="GO" id="GO:0006545">
    <property type="term" value="P:glycine biosynthetic process"/>
    <property type="evidence" value="ECO:0007669"/>
    <property type="project" value="TreeGrafter"/>
</dbReference>
<evidence type="ECO:0000313" key="7">
    <source>
        <dbReference type="Proteomes" id="UP000317550"/>
    </source>
</evidence>
<protein>
    <submittedName>
        <fullName evidence="6">Threonine aldolase</fullName>
    </submittedName>
</protein>
<dbReference type="Proteomes" id="UP000317550">
    <property type="component" value="Chromosome"/>
</dbReference>
<dbReference type="Gene3D" id="3.40.640.10">
    <property type="entry name" value="Type I PLP-dependent aspartate aminotransferase-like (Major domain)"/>
    <property type="match status" value="1"/>
</dbReference>
<dbReference type="AlphaFoldDB" id="A0A516SD03"/>
<dbReference type="KEGG" id="cari:FNU76_06580"/>
<comment type="similarity">
    <text evidence="2">Belongs to the threonine aldolase family.</text>
</comment>
<evidence type="ECO:0000256" key="1">
    <source>
        <dbReference type="ARBA" id="ARBA00001933"/>
    </source>
</evidence>
<dbReference type="GO" id="GO:0008732">
    <property type="term" value="F:L-allo-threonine aldolase activity"/>
    <property type="evidence" value="ECO:0007669"/>
    <property type="project" value="TreeGrafter"/>
</dbReference>